<dbReference type="InterPro" id="IPR012337">
    <property type="entry name" value="RNaseH-like_sf"/>
</dbReference>
<gene>
    <name evidence="2" type="ORF">PACLA_8A048515</name>
</gene>
<accession>A0A7D9EJ84</accession>
<dbReference type="InterPro" id="IPR041588">
    <property type="entry name" value="Integrase_H2C2"/>
</dbReference>
<dbReference type="OrthoDB" id="7788547at2759"/>
<keyword evidence="3" id="KW-1185">Reference proteome</keyword>
<feature type="domain" description="Integrase zinc-binding" evidence="1">
    <location>
        <begin position="125"/>
        <end position="176"/>
    </location>
</feature>
<protein>
    <submittedName>
        <fullName evidence="2">Uncharacterized protein LOC110248986</fullName>
    </submittedName>
</protein>
<name>A0A7D9EJ84_PARCT</name>
<dbReference type="AlphaFoldDB" id="A0A7D9EJ84"/>
<dbReference type="PANTHER" id="PTHR47331">
    <property type="entry name" value="PHD-TYPE DOMAIN-CONTAINING PROTEIN"/>
    <property type="match status" value="1"/>
</dbReference>
<dbReference type="EMBL" id="CACRXK020006155">
    <property type="protein sequence ID" value="CAB4008543.1"/>
    <property type="molecule type" value="Genomic_DNA"/>
</dbReference>
<comment type="caution">
    <text evidence="2">The sequence shown here is derived from an EMBL/GenBank/DDBJ whole genome shotgun (WGS) entry which is preliminary data.</text>
</comment>
<dbReference type="Proteomes" id="UP001152795">
    <property type="component" value="Unassembled WGS sequence"/>
</dbReference>
<evidence type="ECO:0000313" key="3">
    <source>
        <dbReference type="Proteomes" id="UP001152795"/>
    </source>
</evidence>
<dbReference type="GO" id="GO:0003676">
    <property type="term" value="F:nucleic acid binding"/>
    <property type="evidence" value="ECO:0007669"/>
    <property type="project" value="InterPro"/>
</dbReference>
<dbReference type="Gene3D" id="3.30.420.10">
    <property type="entry name" value="Ribonuclease H-like superfamily/Ribonuclease H"/>
    <property type="match status" value="1"/>
</dbReference>
<proteinExistence type="predicted"/>
<evidence type="ECO:0000259" key="1">
    <source>
        <dbReference type="Pfam" id="PF17921"/>
    </source>
</evidence>
<evidence type="ECO:0000313" key="2">
    <source>
        <dbReference type="EMBL" id="CAB4008543.1"/>
    </source>
</evidence>
<sequence>MPVNKTNILPRAVIDINRYSSFIRLMRFTAFIRRVVNKKYLFTSTPQTVDELHKAETWWFKKVQSEMFSEVIAVLKKGKQLSNKHYLKPLNPFLDSEGLLRVGGRLSQSQLEFDSRHPLILHGKHRLTTLLVEHEHKRLCHVGPKLVLGTLQQRYHIISARKIVRKCTRECVICRRIFPKVSAQLMSQLPKERVNPSFASEMVSVDYAAEAFVAALRRFVARRGKPRQIWSDNATCFTRANKDLKDFYDYLKEAETRATIANFCSTQAIQWKFSPPTGPHHGSVWENGVKACKYHLKRIVGETKLNFEELTTCLCQIEACSNSRPIAASINSNDDDGIAPLTLGHFPI</sequence>
<feature type="non-terminal residue" evidence="2">
    <location>
        <position position="1"/>
    </location>
</feature>
<reference evidence="2" key="1">
    <citation type="submission" date="2020-04" db="EMBL/GenBank/DDBJ databases">
        <authorList>
            <person name="Alioto T."/>
            <person name="Alioto T."/>
            <person name="Gomez Garrido J."/>
        </authorList>
    </citation>
    <scope>NUCLEOTIDE SEQUENCE</scope>
    <source>
        <strain evidence="2">A484AB</strain>
    </source>
</reference>
<organism evidence="2 3">
    <name type="scientific">Paramuricea clavata</name>
    <name type="common">Red gorgonian</name>
    <name type="synonym">Violescent sea-whip</name>
    <dbReference type="NCBI Taxonomy" id="317549"/>
    <lineage>
        <taxon>Eukaryota</taxon>
        <taxon>Metazoa</taxon>
        <taxon>Cnidaria</taxon>
        <taxon>Anthozoa</taxon>
        <taxon>Octocorallia</taxon>
        <taxon>Malacalcyonacea</taxon>
        <taxon>Plexauridae</taxon>
        <taxon>Paramuricea</taxon>
    </lineage>
</organism>
<dbReference type="InterPro" id="IPR036397">
    <property type="entry name" value="RNaseH_sf"/>
</dbReference>
<dbReference type="SUPFAM" id="SSF53098">
    <property type="entry name" value="Ribonuclease H-like"/>
    <property type="match status" value="1"/>
</dbReference>
<dbReference type="Pfam" id="PF17921">
    <property type="entry name" value="Integrase_H2C2"/>
    <property type="match status" value="1"/>
</dbReference>
<dbReference type="PANTHER" id="PTHR47331:SF1">
    <property type="entry name" value="GAG-LIKE PROTEIN"/>
    <property type="match status" value="1"/>
</dbReference>